<comment type="caution">
    <text evidence="1">The sequence shown here is derived from an EMBL/GenBank/DDBJ whole genome shotgun (WGS) entry which is preliminary data.</text>
</comment>
<name>A0A7C3ES78_9CREN</name>
<sequence>MARELEFISYNALLDFCAAMKLAAKGFPEGGNATVIEGLIAGRAEGWRTIMEAYIRDRVNGSAEILINLTMAEYEGQPVDGVEMSYIGSASVAKWFISGDLTISIQTEEGRRSASYGIRIAV</sequence>
<evidence type="ECO:0000313" key="1">
    <source>
        <dbReference type="EMBL" id="HFK20060.1"/>
    </source>
</evidence>
<dbReference type="EMBL" id="DSTX01000002">
    <property type="protein sequence ID" value="HFK20060.1"/>
    <property type="molecule type" value="Genomic_DNA"/>
</dbReference>
<dbReference type="AlphaFoldDB" id="A0A7C3ES78"/>
<protein>
    <submittedName>
        <fullName evidence="1">Uncharacterized protein</fullName>
    </submittedName>
</protein>
<organism evidence="1">
    <name type="scientific">Candidatus Methanomethylicus mesodigestus</name>
    <dbReference type="NCBI Taxonomy" id="1867258"/>
    <lineage>
        <taxon>Archaea</taxon>
        <taxon>Thermoproteota</taxon>
        <taxon>Methanosuratincolia</taxon>
        <taxon>Candidatus Methanomethylicales</taxon>
        <taxon>Candidatus Methanomethylicaceae</taxon>
        <taxon>Candidatus Methanomethylicus</taxon>
    </lineage>
</organism>
<accession>A0A7C3ES78</accession>
<proteinExistence type="predicted"/>
<gene>
    <name evidence="1" type="ORF">ENS19_02145</name>
</gene>
<reference evidence="1" key="1">
    <citation type="journal article" date="2020" name="mSystems">
        <title>Genome- and Community-Level Interaction Insights into Carbon Utilization and Element Cycling Functions of Hydrothermarchaeota in Hydrothermal Sediment.</title>
        <authorList>
            <person name="Zhou Z."/>
            <person name="Liu Y."/>
            <person name="Xu W."/>
            <person name="Pan J."/>
            <person name="Luo Z.H."/>
            <person name="Li M."/>
        </authorList>
    </citation>
    <scope>NUCLEOTIDE SEQUENCE [LARGE SCALE GENOMIC DNA]</scope>
    <source>
        <strain evidence="1">SpSt-468</strain>
    </source>
</reference>